<protein>
    <recommendedName>
        <fullName evidence="4">Flp family type IVb pilin</fullName>
    </recommendedName>
</protein>
<dbReference type="Pfam" id="PF04964">
    <property type="entry name" value="Flp_Fap"/>
    <property type="match status" value="1"/>
</dbReference>
<name>A0A512IN61_9HYPH</name>
<dbReference type="EMBL" id="BJZT01000014">
    <property type="protein sequence ID" value="GEO99147.1"/>
    <property type="molecule type" value="Genomic_DNA"/>
</dbReference>
<feature type="transmembrane region" description="Helical" evidence="1">
    <location>
        <begin position="14"/>
        <end position="35"/>
    </location>
</feature>
<keyword evidence="1" id="KW-0812">Transmembrane</keyword>
<keyword evidence="1" id="KW-1133">Transmembrane helix</keyword>
<evidence type="ECO:0000313" key="2">
    <source>
        <dbReference type="EMBL" id="GEO99147.1"/>
    </source>
</evidence>
<dbReference type="AlphaFoldDB" id="A0A512IN61"/>
<evidence type="ECO:0008006" key="4">
    <source>
        <dbReference type="Google" id="ProtNLM"/>
    </source>
</evidence>
<dbReference type="OrthoDB" id="5325135at2"/>
<gene>
    <name evidence="2" type="ORF">MHA02_15350</name>
</gene>
<evidence type="ECO:0000256" key="1">
    <source>
        <dbReference type="SAM" id="Phobius"/>
    </source>
</evidence>
<sequence length="54" mass="5825">MPLRLLRDCRGEMAIEYGLIASLVVVAILASLGQFSGATNKLYNKITNAMQTAP</sequence>
<evidence type="ECO:0000313" key="3">
    <source>
        <dbReference type="Proteomes" id="UP000321258"/>
    </source>
</evidence>
<reference evidence="2 3" key="1">
    <citation type="submission" date="2019-07" db="EMBL/GenBank/DDBJ databases">
        <title>Whole genome shotgun sequence of Methylobacterium haplocladii NBRC 107714.</title>
        <authorList>
            <person name="Hosoyama A."/>
            <person name="Uohara A."/>
            <person name="Ohji S."/>
            <person name="Ichikawa N."/>
        </authorList>
    </citation>
    <scope>NUCLEOTIDE SEQUENCE [LARGE SCALE GENOMIC DNA]</scope>
    <source>
        <strain evidence="2 3">NBRC 107714</strain>
    </source>
</reference>
<proteinExistence type="predicted"/>
<dbReference type="Proteomes" id="UP000321258">
    <property type="component" value="Unassembled WGS sequence"/>
</dbReference>
<dbReference type="RefSeq" id="WP_147078050.1">
    <property type="nucleotide sequence ID" value="NZ_BJZT01000014.1"/>
</dbReference>
<keyword evidence="3" id="KW-1185">Reference proteome</keyword>
<organism evidence="2 3">
    <name type="scientific">Methylobacterium haplocladii</name>
    <dbReference type="NCBI Taxonomy" id="1176176"/>
    <lineage>
        <taxon>Bacteria</taxon>
        <taxon>Pseudomonadati</taxon>
        <taxon>Pseudomonadota</taxon>
        <taxon>Alphaproteobacteria</taxon>
        <taxon>Hyphomicrobiales</taxon>
        <taxon>Methylobacteriaceae</taxon>
        <taxon>Methylobacterium</taxon>
    </lineage>
</organism>
<dbReference type="InterPro" id="IPR007047">
    <property type="entry name" value="Flp_Fap"/>
</dbReference>
<accession>A0A512IN61</accession>
<keyword evidence="1" id="KW-0472">Membrane</keyword>
<comment type="caution">
    <text evidence="2">The sequence shown here is derived from an EMBL/GenBank/DDBJ whole genome shotgun (WGS) entry which is preliminary data.</text>
</comment>